<protein>
    <submittedName>
        <fullName evidence="1">Uncharacterized protein</fullName>
    </submittedName>
</protein>
<dbReference type="EMBL" id="JARIHO010000013">
    <property type="protein sequence ID" value="KAJ7351169.1"/>
    <property type="molecule type" value="Genomic_DNA"/>
</dbReference>
<gene>
    <name evidence="1" type="ORF">DFH08DRAFT_859766</name>
</gene>
<evidence type="ECO:0000313" key="2">
    <source>
        <dbReference type="Proteomes" id="UP001218218"/>
    </source>
</evidence>
<reference evidence="1" key="1">
    <citation type="submission" date="2023-03" db="EMBL/GenBank/DDBJ databases">
        <title>Massive genome expansion in bonnet fungi (Mycena s.s.) driven by repeated elements and novel gene families across ecological guilds.</title>
        <authorList>
            <consortium name="Lawrence Berkeley National Laboratory"/>
            <person name="Harder C.B."/>
            <person name="Miyauchi S."/>
            <person name="Viragh M."/>
            <person name="Kuo A."/>
            <person name="Thoen E."/>
            <person name="Andreopoulos B."/>
            <person name="Lu D."/>
            <person name="Skrede I."/>
            <person name="Drula E."/>
            <person name="Henrissat B."/>
            <person name="Morin E."/>
            <person name="Kohler A."/>
            <person name="Barry K."/>
            <person name="LaButti K."/>
            <person name="Morin E."/>
            <person name="Salamov A."/>
            <person name="Lipzen A."/>
            <person name="Mereny Z."/>
            <person name="Hegedus B."/>
            <person name="Baldrian P."/>
            <person name="Stursova M."/>
            <person name="Weitz H."/>
            <person name="Taylor A."/>
            <person name="Grigoriev I.V."/>
            <person name="Nagy L.G."/>
            <person name="Martin F."/>
            <person name="Kauserud H."/>
        </authorList>
    </citation>
    <scope>NUCLEOTIDE SEQUENCE</scope>
    <source>
        <strain evidence="1">CBHHK002</strain>
    </source>
</reference>
<sequence length="248" mass="26994">MASFLSLANSVSHPQRIRTDIPIRPRTPLNTGHEMPIPLACVIFWLTIPVVSPSPKLPPCFTSRRRRHIAHVHRWIQLQLLCLHCVGPSTAHLPYSRAPIAAANVLTAEVPRVPLCYATGQSARVCRGLVIVQESLPTSYIYPKAAQVSISICPIAHLFLFSLAPALKSCALCQETISRSGDAGSLDKVRTSLLSVLFSLDRLCLLSDAQSALLAPVSQTQTPPYGVCTHIGRCSFDAAHHLTRTPQS</sequence>
<dbReference type="AlphaFoldDB" id="A0AAD7EUL4"/>
<organism evidence="1 2">
    <name type="scientific">Mycena albidolilacea</name>
    <dbReference type="NCBI Taxonomy" id="1033008"/>
    <lineage>
        <taxon>Eukaryota</taxon>
        <taxon>Fungi</taxon>
        <taxon>Dikarya</taxon>
        <taxon>Basidiomycota</taxon>
        <taxon>Agaricomycotina</taxon>
        <taxon>Agaricomycetes</taxon>
        <taxon>Agaricomycetidae</taxon>
        <taxon>Agaricales</taxon>
        <taxon>Marasmiineae</taxon>
        <taxon>Mycenaceae</taxon>
        <taxon>Mycena</taxon>
    </lineage>
</organism>
<keyword evidence="2" id="KW-1185">Reference proteome</keyword>
<evidence type="ECO:0000313" key="1">
    <source>
        <dbReference type="EMBL" id="KAJ7351169.1"/>
    </source>
</evidence>
<dbReference type="Proteomes" id="UP001218218">
    <property type="component" value="Unassembled WGS sequence"/>
</dbReference>
<proteinExistence type="predicted"/>
<name>A0AAD7EUL4_9AGAR</name>
<comment type="caution">
    <text evidence="1">The sequence shown here is derived from an EMBL/GenBank/DDBJ whole genome shotgun (WGS) entry which is preliminary data.</text>
</comment>
<accession>A0AAD7EUL4</accession>